<comment type="caution">
    <text evidence="2">The sequence shown here is derived from an EMBL/GenBank/DDBJ whole genome shotgun (WGS) entry which is preliminary data.</text>
</comment>
<dbReference type="SUPFAM" id="SSF57997">
    <property type="entry name" value="Tropomyosin"/>
    <property type="match status" value="1"/>
</dbReference>
<dbReference type="EMBL" id="JAULSW010000009">
    <property type="protein sequence ID" value="KAK3370695.1"/>
    <property type="molecule type" value="Genomic_DNA"/>
</dbReference>
<evidence type="ECO:0000313" key="2">
    <source>
        <dbReference type="EMBL" id="KAK3370695.1"/>
    </source>
</evidence>
<dbReference type="Proteomes" id="UP001285441">
    <property type="component" value="Unassembled WGS sequence"/>
</dbReference>
<evidence type="ECO:0000256" key="1">
    <source>
        <dbReference type="SAM" id="Coils"/>
    </source>
</evidence>
<organism evidence="2 3">
    <name type="scientific">Podospora didyma</name>
    <dbReference type="NCBI Taxonomy" id="330526"/>
    <lineage>
        <taxon>Eukaryota</taxon>
        <taxon>Fungi</taxon>
        <taxon>Dikarya</taxon>
        <taxon>Ascomycota</taxon>
        <taxon>Pezizomycotina</taxon>
        <taxon>Sordariomycetes</taxon>
        <taxon>Sordariomycetidae</taxon>
        <taxon>Sordariales</taxon>
        <taxon>Podosporaceae</taxon>
        <taxon>Podospora</taxon>
    </lineage>
</organism>
<protein>
    <submittedName>
        <fullName evidence="2">Uncharacterized protein</fullName>
    </submittedName>
</protein>
<reference evidence="2" key="2">
    <citation type="submission" date="2023-06" db="EMBL/GenBank/DDBJ databases">
        <authorList>
            <consortium name="Lawrence Berkeley National Laboratory"/>
            <person name="Haridas S."/>
            <person name="Hensen N."/>
            <person name="Bonometti L."/>
            <person name="Westerberg I."/>
            <person name="Brannstrom I.O."/>
            <person name="Guillou S."/>
            <person name="Cros-Aarteil S."/>
            <person name="Calhoun S."/>
            <person name="Kuo A."/>
            <person name="Mondo S."/>
            <person name="Pangilinan J."/>
            <person name="Riley R."/>
            <person name="LaButti K."/>
            <person name="Andreopoulos B."/>
            <person name="Lipzen A."/>
            <person name="Chen C."/>
            <person name="Yanf M."/>
            <person name="Daum C."/>
            <person name="Ng V."/>
            <person name="Clum A."/>
            <person name="Steindorff A."/>
            <person name="Ohm R."/>
            <person name="Martin F."/>
            <person name="Silar P."/>
            <person name="Natvig D."/>
            <person name="Lalanne C."/>
            <person name="Gautier V."/>
            <person name="Ament-velasquez S.L."/>
            <person name="Kruys A."/>
            <person name="Hutchinson M.I."/>
            <person name="Powell A.J."/>
            <person name="Barry K."/>
            <person name="Miller A.N."/>
            <person name="Grigoriev I.V."/>
            <person name="Debuchy R."/>
            <person name="Gladieux P."/>
            <person name="Thoren M.H."/>
            <person name="Johannesson H."/>
        </authorList>
    </citation>
    <scope>NUCLEOTIDE SEQUENCE</scope>
    <source>
        <strain evidence="2">CBS 232.78</strain>
    </source>
</reference>
<keyword evidence="3" id="KW-1185">Reference proteome</keyword>
<feature type="coiled-coil region" evidence="1">
    <location>
        <begin position="164"/>
        <end position="191"/>
    </location>
</feature>
<name>A0AAE0N566_9PEZI</name>
<keyword evidence="1" id="KW-0175">Coiled coil</keyword>
<evidence type="ECO:0000313" key="3">
    <source>
        <dbReference type="Proteomes" id="UP001285441"/>
    </source>
</evidence>
<sequence>MAPLKKKAADVRRQVRSAEHAVSTLESKAQKTISNSLLDLSQEMKKSSQQIEYVLERHEKRHWSLEMFQSRRKKAQTLERRLDAVLCQLDLTATSAARAQAQSESFYLQALDLPGSHIQPARSSLRNLRASVSDTQSKLGHDMEIIATNRTIAARRLTSVKCDIAAKEESIKSSQQQMDVASAKVESLDRQRAACDRARLEKLREAKRLREEAESRRTRGKIVSVVTLGIGVPYLLFQLDKANDCERDASSEEQRSQNLSSRISTLQSDTNEIEAKMAALSTNLSTLQSLKQSLDEDLKSQDRRVKNLEMQIRDIQKQVREAEALLHDAGNLDGSLNSLSTQVRTVQHQLLDMKQKVDGLKSTLEERRDRSTHKLKKAKVIDKASRDETMMILGEMTEYLGSLRTDVAERRIGVLAWRWFTDEINQL</sequence>
<dbReference type="Gene3D" id="1.10.287.1490">
    <property type="match status" value="1"/>
</dbReference>
<proteinExistence type="predicted"/>
<gene>
    <name evidence="2" type="ORF">B0H63DRAFT_487441</name>
</gene>
<feature type="coiled-coil region" evidence="1">
    <location>
        <begin position="291"/>
        <end position="332"/>
    </location>
</feature>
<accession>A0AAE0N566</accession>
<dbReference type="AlphaFoldDB" id="A0AAE0N566"/>
<reference evidence="2" key="1">
    <citation type="journal article" date="2023" name="Mol. Phylogenet. Evol.">
        <title>Genome-scale phylogeny and comparative genomics of the fungal order Sordariales.</title>
        <authorList>
            <person name="Hensen N."/>
            <person name="Bonometti L."/>
            <person name="Westerberg I."/>
            <person name="Brannstrom I.O."/>
            <person name="Guillou S."/>
            <person name="Cros-Aarteil S."/>
            <person name="Calhoun S."/>
            <person name="Haridas S."/>
            <person name="Kuo A."/>
            <person name="Mondo S."/>
            <person name="Pangilinan J."/>
            <person name="Riley R."/>
            <person name="LaButti K."/>
            <person name="Andreopoulos B."/>
            <person name="Lipzen A."/>
            <person name="Chen C."/>
            <person name="Yan M."/>
            <person name="Daum C."/>
            <person name="Ng V."/>
            <person name="Clum A."/>
            <person name="Steindorff A."/>
            <person name="Ohm R.A."/>
            <person name="Martin F."/>
            <person name="Silar P."/>
            <person name="Natvig D.O."/>
            <person name="Lalanne C."/>
            <person name="Gautier V."/>
            <person name="Ament-Velasquez S.L."/>
            <person name="Kruys A."/>
            <person name="Hutchinson M.I."/>
            <person name="Powell A.J."/>
            <person name="Barry K."/>
            <person name="Miller A.N."/>
            <person name="Grigoriev I.V."/>
            <person name="Debuchy R."/>
            <person name="Gladieux P."/>
            <person name="Hiltunen Thoren M."/>
            <person name="Johannesson H."/>
        </authorList>
    </citation>
    <scope>NUCLEOTIDE SEQUENCE</scope>
    <source>
        <strain evidence="2">CBS 232.78</strain>
    </source>
</reference>